<evidence type="ECO:0000313" key="6">
    <source>
        <dbReference type="Proteomes" id="UP001610728"/>
    </source>
</evidence>
<comment type="similarity">
    <text evidence="1">Belongs to the Mediator complex subunit 16 family.</text>
</comment>
<comment type="function">
    <text evidence="1">Component of the Mediator complex, a coactivator involved in the regulated transcription of nearly all RNA polymerase II-dependent genes. Mediator functions as a bridge to convey information from gene-specific regulatory proteins to the basal RNA polymerase II transcription machinery. Mediator is recruited to promoters by direct interactions with regulatory proteins and serves as a scaffold for the assembly of a functional preinitiation complex with RNA polymerase II and the general transcription factors.</text>
</comment>
<name>A0ABR4MN96_9PEZI</name>
<sequence length="1613" mass="177417">MENQGIAPMPVMEGVAPNAEMADVDDLFGDGDGDGTSMMEQADFDMDNTTMDLPAAAQGPTSASAPYRPPLPSELRMRLDQLKIRGCCQMIAWSRCGTVASISPDGKAVELRFLRIDSDTGEWGLSEPTTSELVHGIDNIPLIHLAWAATKNPELAVFDVLGRVTILSFYHILNGPAIKENGSDMFRYESSFVHAFPPYHPHPGRSALLCITDNGLLKLFYPGSKAEKVEETTHELESIIVSEDQITHASVCSDKTGLMAVIATASKQLRVIQINIDWGISGEGGNKLPINPMLTEQHVAATTWYQGTNKSCSPLDHAMAKITHLEILASLTDPNTKKWANGIVMSVRSYAPSDPSPHYEPQSVLDRWEIVQEQQTPLLKAFESLGTRRPNASQNSFRLNRLEPVVFNRVIVNIHQMQLGRVLFITFADGSVEYRDRFTMELLYNDSNYTKVHSLHQTGMQFEDQSSCLNVAFSPTGCSMVQICNDKKIKWRKLHTNDDIGENMKTDQQYAAIIAGLTLAAGSCSPSQASFEDVLAIARTMREKPNFIADFIQETTRMLKMVVDYSEESHHDSLVRNYNLQLALSMLCHLGFNGQYKKRSFSGKIAKLSLHARSVIVIVSISSNTPPHLREKLSPLDEPEVVDALTGCHKWSIDLMCWLLDSLFELLQDKEFLELLQQPRGAAEIGNLLQKRNNIALHFVLSSSSRGFMVAILRRLQHMDGLSKKATSFYERNYNPNDSQANLALYRAYSRMHKVMESSLFKFEELERFFSSIAADIRTSYQHLQTVMIKRQQQLGPHNQPPEQAMQQIEAGMKSMQSKNELGLLISPHIPQVLIQVVKKLFVTDLPNLRAKMDQKKLLFHDYTLIEAEDSPEALLERKNRGVLVDSFKHVLLPSAEVLAQKKTVQGENYQGGLGGVGSFPSPHIKAPVSTGKLRRCTRCAAAMEDIYGHKSGLTYVLAQLPMAITSEDLSLGHDEAAIAFADSSLLSFLIPAATGASLEDIFSKADTSNPLGLLHSIPQRKSLFFDETLEVLLVLRTPWADEETLRAHLKRLVIILEAQIVNKPDRGGGPVPHDLIFSGTLEDNDDPFIIVDEDVDSSEEGDAQSRTIAGTDTDTNIDANANAKAQVPLDGETLSQSKEDRVKHIYAVWKMSVFLARPRIRLQQPTALFSASVSLKPLEPSFSTASTLATAHKSRNGYLQSGMASGMNLLSAFAADDGLGQVVPRLSALRVSRVAPLTNPRDLMRPLRAQAAVSLSIVPAVHTRVRFARPNTLPATPDLIASLEVDFTGMFTSPIKIAQIDLSVQDGSVICLSDAVDGLTLPLPCSPRDHVTFLYRLSPDGETEGMRNPARDLDIAVRAVIDVNATTKPELVMQWSTPIDFTIPVNPGFGLSAAQPPIQRSHKPSQLSISGAGDGASLISPSVSRPDSLPAHDAKPTLSVPDLGVTVTFAAPPGPVYKGQEFAWSVYVLNRSTEKTDTAARKMALVAVPRRRRNEIRIARPPSMSRRPDAAQIADAVMDENVVHALQYNSLVDTPDVVCLSADTRVGPLAPGSCHVTELRFLALKEGILGIEAVRVVDLATQEHVEIRELPLIVVKGAKDGEDAMDGMNFGD</sequence>
<keyword evidence="1" id="KW-0539">Nucleus</keyword>
<keyword evidence="1" id="KW-0805">Transcription regulation</keyword>
<evidence type="ECO:0000259" key="3">
    <source>
        <dbReference type="Pfam" id="PF11635"/>
    </source>
</evidence>
<feature type="region of interest" description="Disordered" evidence="2">
    <location>
        <begin position="1393"/>
        <end position="1438"/>
    </location>
</feature>
<keyword evidence="1" id="KW-0010">Activator</keyword>
<comment type="caution">
    <text evidence="5">The sequence shown here is derived from an EMBL/GenBank/DDBJ whole genome shotgun (WGS) entry which is preliminary data.</text>
</comment>
<feature type="domain" description="Trafficking protein particle complex II-specific subunit 65 IgD3" evidence="4">
    <location>
        <begin position="1428"/>
        <end position="1596"/>
    </location>
</feature>
<proteinExistence type="inferred from homology"/>
<organism evidence="5 6">
    <name type="scientific">Ceratocystis lukuohia</name>
    <dbReference type="NCBI Taxonomy" id="2019550"/>
    <lineage>
        <taxon>Eukaryota</taxon>
        <taxon>Fungi</taxon>
        <taxon>Dikarya</taxon>
        <taxon>Ascomycota</taxon>
        <taxon>Pezizomycotina</taxon>
        <taxon>Sordariomycetes</taxon>
        <taxon>Hypocreomycetidae</taxon>
        <taxon>Microascales</taxon>
        <taxon>Ceratocystidaceae</taxon>
        <taxon>Ceratocystis</taxon>
    </lineage>
</organism>
<dbReference type="InterPro" id="IPR021665">
    <property type="entry name" value="Mediator_Med16_N"/>
</dbReference>
<evidence type="ECO:0000256" key="1">
    <source>
        <dbReference type="RuleBase" id="RU364149"/>
    </source>
</evidence>
<dbReference type="PANTHER" id="PTHR28159">
    <property type="entry name" value="TRAFFICKING PROTEIN PARTICLE COMPLEX II-SPECIFIC SUBUNIT 65"/>
    <property type="match status" value="1"/>
</dbReference>
<comment type="subunit">
    <text evidence="1">Component of the Mediator complex.</text>
</comment>
<dbReference type="Proteomes" id="UP001610728">
    <property type="component" value="Unassembled WGS sequence"/>
</dbReference>
<evidence type="ECO:0000313" key="5">
    <source>
        <dbReference type="EMBL" id="KAL2889762.1"/>
    </source>
</evidence>
<dbReference type="InterPro" id="IPR024662">
    <property type="entry name" value="Trs65"/>
</dbReference>
<keyword evidence="1" id="KW-0804">Transcription</keyword>
<feature type="domain" description="Mediator complex subunit Med16 N-terminal" evidence="3">
    <location>
        <begin position="172"/>
        <end position="463"/>
    </location>
</feature>
<dbReference type="InterPro" id="IPR055420">
    <property type="entry name" value="IgD3_Trs65"/>
</dbReference>
<gene>
    <name evidence="1" type="primary">MED16</name>
    <name evidence="5" type="ORF">HOO65_020304</name>
</gene>
<evidence type="ECO:0000259" key="4">
    <source>
        <dbReference type="Pfam" id="PF12735"/>
    </source>
</evidence>
<dbReference type="PANTHER" id="PTHR28159:SF1">
    <property type="entry name" value="TRAFFICKING PROTEIN PARTICLE COMPLEX II-SPECIFIC SUBUNIT 65"/>
    <property type="match status" value="1"/>
</dbReference>
<comment type="subcellular location">
    <subcellularLocation>
        <location evidence="1">Nucleus</location>
    </subcellularLocation>
</comment>
<protein>
    <recommendedName>
        <fullName evidence="1">Mediator of RNA polymerase II transcription subunit 16</fullName>
    </recommendedName>
    <alternativeName>
        <fullName evidence="1">Mediator complex subunit 16</fullName>
    </alternativeName>
</protein>
<dbReference type="Pfam" id="PF11635">
    <property type="entry name" value="Med16_N"/>
    <property type="match status" value="1"/>
</dbReference>
<dbReference type="Pfam" id="PF12735">
    <property type="entry name" value="IgD3_Trs65"/>
    <property type="match status" value="1"/>
</dbReference>
<dbReference type="EMBL" id="JABSNW010000002">
    <property type="protein sequence ID" value="KAL2889762.1"/>
    <property type="molecule type" value="Genomic_DNA"/>
</dbReference>
<accession>A0ABR4MN96</accession>
<evidence type="ECO:0000256" key="2">
    <source>
        <dbReference type="SAM" id="MobiDB-lite"/>
    </source>
</evidence>
<keyword evidence="6" id="KW-1185">Reference proteome</keyword>
<reference evidence="5 6" key="1">
    <citation type="submission" date="2020-05" db="EMBL/GenBank/DDBJ databases">
        <title>Ceratocystis lukuohia genome.</title>
        <authorList>
            <person name="Harrington T.C."/>
            <person name="Kim K."/>
            <person name="Mayers C.G."/>
        </authorList>
    </citation>
    <scope>NUCLEOTIDE SEQUENCE [LARGE SCALE GENOMIC DNA]</scope>
    <source>
        <strain evidence="5 6">C4212</strain>
    </source>
</reference>
<dbReference type="GeneID" id="98115937"/>
<dbReference type="RefSeq" id="XP_070860942.1">
    <property type="nucleotide sequence ID" value="XM_071006249.1"/>
</dbReference>